<name>A0A0M0JGS3_9EUKA</name>
<keyword evidence="8" id="KW-0255">Endonuclease</keyword>
<organism evidence="8 9">
    <name type="scientific">Chrysochromulina tobinii</name>
    <dbReference type="NCBI Taxonomy" id="1460289"/>
    <lineage>
        <taxon>Eukaryota</taxon>
        <taxon>Haptista</taxon>
        <taxon>Haptophyta</taxon>
        <taxon>Prymnesiophyceae</taxon>
        <taxon>Prymnesiales</taxon>
        <taxon>Chrysochromulinaceae</taxon>
        <taxon>Chrysochromulina</taxon>
    </lineage>
</organism>
<keyword evidence="9" id="KW-1185">Reference proteome</keyword>
<dbReference type="Gene3D" id="3.40.50.1820">
    <property type="entry name" value="alpha/beta hydrolase"/>
    <property type="match status" value="1"/>
</dbReference>
<keyword evidence="4" id="KW-0067">ATP-binding</keyword>
<feature type="coiled-coil region" evidence="5">
    <location>
        <begin position="19"/>
        <end position="46"/>
    </location>
</feature>
<dbReference type="Pfam" id="PF13604">
    <property type="entry name" value="AAA_30"/>
    <property type="match status" value="1"/>
</dbReference>
<dbReference type="InterPro" id="IPR041679">
    <property type="entry name" value="DNA2/NAM7-like_C"/>
</dbReference>
<dbReference type="GO" id="GO:0043139">
    <property type="term" value="F:5'-3' DNA helicase activity"/>
    <property type="evidence" value="ECO:0007669"/>
    <property type="project" value="TreeGrafter"/>
</dbReference>
<proteinExistence type="predicted"/>
<dbReference type="InterPro" id="IPR022742">
    <property type="entry name" value="Hydrolase_4"/>
</dbReference>
<dbReference type="FunFam" id="3.40.50.300:FF:000326">
    <property type="entry name" value="P-loop containing nucleoside triphosphate hydrolase"/>
    <property type="match status" value="1"/>
</dbReference>
<dbReference type="SUPFAM" id="SSF52540">
    <property type="entry name" value="P-loop containing nucleoside triphosphate hydrolases"/>
    <property type="match status" value="1"/>
</dbReference>
<keyword evidence="2" id="KW-0378">Hydrolase</keyword>
<dbReference type="CDD" id="cd18808">
    <property type="entry name" value="SF1_C_Upf1"/>
    <property type="match status" value="1"/>
</dbReference>
<dbReference type="InterPro" id="IPR029058">
    <property type="entry name" value="AB_hydrolase_fold"/>
</dbReference>
<evidence type="ECO:0000256" key="5">
    <source>
        <dbReference type="SAM" id="Coils"/>
    </source>
</evidence>
<dbReference type="GO" id="GO:0005524">
    <property type="term" value="F:ATP binding"/>
    <property type="evidence" value="ECO:0007669"/>
    <property type="project" value="UniProtKB-KW"/>
</dbReference>
<dbReference type="Gene3D" id="3.40.50.300">
    <property type="entry name" value="P-loop containing nucleotide triphosphate hydrolases"/>
    <property type="match status" value="2"/>
</dbReference>
<feature type="region of interest" description="Disordered" evidence="6">
    <location>
        <begin position="783"/>
        <end position="824"/>
    </location>
</feature>
<dbReference type="Pfam" id="PF12146">
    <property type="entry name" value="Hydrolase_4"/>
    <property type="match status" value="1"/>
</dbReference>
<dbReference type="PANTHER" id="PTHR43788">
    <property type="entry name" value="DNA2/NAM7 HELICASE FAMILY MEMBER"/>
    <property type="match status" value="1"/>
</dbReference>
<gene>
    <name evidence="8" type="ORF">Ctob_004445</name>
</gene>
<reference evidence="9" key="1">
    <citation type="journal article" date="2015" name="PLoS Genet.">
        <title>Genome Sequence and Transcriptome Analyses of Chrysochromulina tobin: Metabolic Tools for Enhanced Algal Fitness in the Prominent Order Prymnesiales (Haptophyceae).</title>
        <authorList>
            <person name="Hovde B.T."/>
            <person name="Deodato C.R."/>
            <person name="Hunsperger H.M."/>
            <person name="Ryken S.A."/>
            <person name="Yost W."/>
            <person name="Jha R.K."/>
            <person name="Patterson J."/>
            <person name="Monnat R.J. Jr."/>
            <person name="Barlow S.B."/>
            <person name="Starkenburg S.R."/>
            <person name="Cattolico R.A."/>
        </authorList>
    </citation>
    <scope>NUCLEOTIDE SEQUENCE</scope>
    <source>
        <strain evidence="9">CCMP291</strain>
    </source>
</reference>
<evidence type="ECO:0000256" key="2">
    <source>
        <dbReference type="ARBA" id="ARBA00022801"/>
    </source>
</evidence>
<dbReference type="Proteomes" id="UP000037460">
    <property type="component" value="Unassembled WGS sequence"/>
</dbReference>
<dbReference type="InterPro" id="IPR036020">
    <property type="entry name" value="WW_dom_sf"/>
</dbReference>
<dbReference type="InterPro" id="IPR027417">
    <property type="entry name" value="P-loop_NTPase"/>
</dbReference>
<evidence type="ECO:0000313" key="9">
    <source>
        <dbReference type="Proteomes" id="UP000037460"/>
    </source>
</evidence>
<comment type="caution">
    <text evidence="8">The sequence shown here is derived from an EMBL/GenBank/DDBJ whole genome shotgun (WGS) entry which is preliminary data.</text>
</comment>
<dbReference type="EMBL" id="JWZX01002930">
    <property type="protein sequence ID" value="KOO25784.1"/>
    <property type="molecule type" value="Genomic_DNA"/>
</dbReference>
<evidence type="ECO:0000259" key="7">
    <source>
        <dbReference type="PROSITE" id="PS50020"/>
    </source>
</evidence>
<dbReference type="CDD" id="cd00201">
    <property type="entry name" value="WW"/>
    <property type="match status" value="1"/>
</dbReference>
<feature type="compositionally biased region" description="Basic and acidic residues" evidence="6">
    <location>
        <begin position="783"/>
        <end position="792"/>
    </location>
</feature>
<keyword evidence="8" id="KW-0540">Nuclease</keyword>
<dbReference type="SMART" id="SM00456">
    <property type="entry name" value="WW"/>
    <property type="match status" value="1"/>
</dbReference>
<keyword evidence="1" id="KW-0547">Nucleotide-binding</keyword>
<sequence length="921" mass="98831">MEAELAQAHLSQQATLQQLAQGEHHKHQLQAQLAELTERLVVAEGDLLQGRLLTQARLRELGEEKKPGTPLPDKARQPFEALVEDVAAYLREHGSTEHGNVVMGESMGGVVAAGVAMQHPELVSGLILVNPATALSVMPDLQSDVRWMRHGRIPEALFPLALFLKVGYKTFDANLFSSAVRDILVDKRMEKLRAEDPELAAYYELALESLVASISETKPSAFLRGRLAQLEQGCSIVEKQLASLQTPTLVIAGTADALLLSSKEAARLLRTIPICDVHLVEGAGHAGTLNQRIDLPGVVGRWTVCTRLLELCVARGSPRVALHVLEHMAEARGLEVDDYCRLVRLFILRRVSADELARFEETALDLLTFSDDGLHNYFAHVASLLNLELHEVVCRPGGCADAAAAAAALIASGGALTPLVALLLHGMGGREGVQSDAELRELAGASSNLGMAEALEGARARLAELEASAALNASQRAAAEAGLTRRLTLVQGPPGTGKTQLASRLIALWVNELGVRPVLACADSNVAVDHLGLALISLFERMLRAGVPAYLLDTQHRMHPSLASFPSDAFYRGRVVSGAGMAAARPQLRGFAWPRPNVHVAFVPSSAPEEGEGGGGEGYGTSKVNRGEAGTVLGLVRTFLQVGELSAAQIGVVTPYAAQVRLLRGLLRGLPEGRLVECLSVDGFQGREKELILFSAVRSGGRALGFVADARRLNVMLTRARRGLVVVGDPHTLVHSSHWADWLEWVERTGAACAPNGWRCPPRPRVRPRDDDDHAEVELDELGRAVHARPAEADEAPPADPTVRSRAAARREERKRRRLAAAAAEDEAAVRAADGMTAAAAAALSGPPLLPNWYRATDAEGRSYYHNAATLETCWQAPLRAARSVADVAAAEAQRADAAMSRLHEAWVRDGELTPPPQCEA</sequence>
<protein>
    <submittedName>
        <fullName evidence="8">tRNA-splicing endonuclease positive effector</fullName>
    </submittedName>
</protein>
<evidence type="ECO:0000256" key="1">
    <source>
        <dbReference type="ARBA" id="ARBA00022741"/>
    </source>
</evidence>
<dbReference type="SUPFAM" id="SSF51045">
    <property type="entry name" value="WW domain"/>
    <property type="match status" value="1"/>
</dbReference>
<dbReference type="PANTHER" id="PTHR43788:SF13">
    <property type="entry name" value="REGULATOR OF NONSENSE TRANSCRIPTS 1"/>
    <property type="match status" value="1"/>
</dbReference>
<dbReference type="GO" id="GO:0004519">
    <property type="term" value="F:endonuclease activity"/>
    <property type="evidence" value="ECO:0007669"/>
    <property type="project" value="UniProtKB-KW"/>
</dbReference>
<dbReference type="SUPFAM" id="SSF53474">
    <property type="entry name" value="alpha/beta-Hydrolases"/>
    <property type="match status" value="1"/>
</dbReference>
<dbReference type="AlphaFoldDB" id="A0A0M0JGS3"/>
<evidence type="ECO:0000256" key="3">
    <source>
        <dbReference type="ARBA" id="ARBA00022806"/>
    </source>
</evidence>
<dbReference type="GO" id="GO:0016787">
    <property type="term" value="F:hydrolase activity"/>
    <property type="evidence" value="ECO:0007669"/>
    <property type="project" value="UniProtKB-KW"/>
</dbReference>
<evidence type="ECO:0000256" key="4">
    <source>
        <dbReference type="ARBA" id="ARBA00022840"/>
    </source>
</evidence>
<dbReference type="InterPro" id="IPR001202">
    <property type="entry name" value="WW_dom"/>
</dbReference>
<dbReference type="PROSITE" id="PS50020">
    <property type="entry name" value="WW_DOMAIN_2"/>
    <property type="match status" value="1"/>
</dbReference>
<dbReference type="OrthoDB" id="6513042at2759"/>
<dbReference type="GO" id="GO:0005694">
    <property type="term" value="C:chromosome"/>
    <property type="evidence" value="ECO:0007669"/>
    <property type="project" value="UniProtKB-ARBA"/>
</dbReference>
<dbReference type="InterPro" id="IPR047187">
    <property type="entry name" value="SF1_C_Upf1"/>
</dbReference>
<keyword evidence="3" id="KW-0347">Helicase</keyword>
<dbReference type="Gene3D" id="2.20.70.10">
    <property type="match status" value="1"/>
</dbReference>
<dbReference type="Pfam" id="PF13087">
    <property type="entry name" value="AAA_12"/>
    <property type="match status" value="1"/>
</dbReference>
<evidence type="ECO:0000256" key="6">
    <source>
        <dbReference type="SAM" id="MobiDB-lite"/>
    </source>
</evidence>
<accession>A0A0M0JGS3</accession>
<feature type="region of interest" description="Disordered" evidence="6">
    <location>
        <begin position="604"/>
        <end position="623"/>
    </location>
</feature>
<feature type="domain" description="WW" evidence="7">
    <location>
        <begin position="847"/>
        <end position="880"/>
    </location>
</feature>
<evidence type="ECO:0000313" key="8">
    <source>
        <dbReference type="EMBL" id="KOO25784.1"/>
    </source>
</evidence>
<keyword evidence="5" id="KW-0175">Coiled coil</keyword>
<dbReference type="InterPro" id="IPR050534">
    <property type="entry name" value="Coronavir_polyprotein_1ab"/>
</dbReference>
<dbReference type="Pfam" id="PF00397">
    <property type="entry name" value="WW"/>
    <property type="match status" value="1"/>
</dbReference>